<feature type="chain" id="PRO_5015168491" evidence="4">
    <location>
        <begin position="18"/>
        <end position="203"/>
    </location>
</feature>
<dbReference type="InParanoid" id="A0A2P5FYI7"/>
<dbReference type="GO" id="GO:0005576">
    <property type="term" value="C:extracellular region"/>
    <property type="evidence" value="ECO:0007669"/>
    <property type="project" value="UniProtKB-SubCell"/>
</dbReference>
<evidence type="ECO:0000256" key="2">
    <source>
        <dbReference type="ARBA" id="ARBA00011073"/>
    </source>
</evidence>
<keyword evidence="6" id="KW-1185">Reference proteome</keyword>
<gene>
    <name evidence="5" type="ORF">TorRG33x02_009220</name>
</gene>
<evidence type="ECO:0000313" key="6">
    <source>
        <dbReference type="Proteomes" id="UP000237000"/>
    </source>
</evidence>
<comment type="similarity">
    <text evidence="2">Belongs to the peptidase S8 family.</text>
</comment>
<comment type="caution">
    <text evidence="5">The sequence shown here is derived from an EMBL/GenBank/DDBJ whole genome shotgun (WGS) entry which is preliminary data.</text>
</comment>
<dbReference type="EMBL" id="JXTC01000003">
    <property type="protein sequence ID" value="POO02861.1"/>
    <property type="molecule type" value="Genomic_DNA"/>
</dbReference>
<dbReference type="SUPFAM" id="SSF52743">
    <property type="entry name" value="Subtilisin-like"/>
    <property type="match status" value="1"/>
</dbReference>
<protein>
    <submittedName>
        <fullName evidence="5">Peptidase S8, subtilisin-related</fullName>
    </submittedName>
</protein>
<dbReference type="OrthoDB" id="4803627at2759"/>
<comment type="subcellular location">
    <subcellularLocation>
        <location evidence="1">Secreted</location>
    </subcellularLocation>
</comment>
<dbReference type="Proteomes" id="UP000237000">
    <property type="component" value="Unassembled WGS sequence"/>
</dbReference>
<evidence type="ECO:0000313" key="5">
    <source>
        <dbReference type="EMBL" id="POO02861.1"/>
    </source>
</evidence>
<feature type="signal peptide" evidence="4">
    <location>
        <begin position="1"/>
        <end position="17"/>
    </location>
</feature>
<dbReference type="InterPro" id="IPR045051">
    <property type="entry name" value="SBT"/>
</dbReference>
<evidence type="ECO:0000256" key="1">
    <source>
        <dbReference type="ARBA" id="ARBA00004613"/>
    </source>
</evidence>
<dbReference type="GO" id="GO:0004252">
    <property type="term" value="F:serine-type endopeptidase activity"/>
    <property type="evidence" value="ECO:0007669"/>
    <property type="project" value="InterPro"/>
</dbReference>
<organism evidence="5 6">
    <name type="scientific">Trema orientale</name>
    <name type="common">Charcoal tree</name>
    <name type="synonym">Celtis orientalis</name>
    <dbReference type="NCBI Taxonomy" id="63057"/>
    <lineage>
        <taxon>Eukaryota</taxon>
        <taxon>Viridiplantae</taxon>
        <taxon>Streptophyta</taxon>
        <taxon>Embryophyta</taxon>
        <taxon>Tracheophyta</taxon>
        <taxon>Spermatophyta</taxon>
        <taxon>Magnoliopsida</taxon>
        <taxon>eudicotyledons</taxon>
        <taxon>Gunneridae</taxon>
        <taxon>Pentapetalae</taxon>
        <taxon>rosids</taxon>
        <taxon>fabids</taxon>
        <taxon>Rosales</taxon>
        <taxon>Cannabaceae</taxon>
        <taxon>Trema</taxon>
    </lineage>
</organism>
<dbReference type="AlphaFoldDB" id="A0A2P5FYI7"/>
<name>A0A2P5FYI7_TREOI</name>
<accession>A0A2P5FYI7</accession>
<dbReference type="Gene3D" id="3.40.50.200">
    <property type="entry name" value="Peptidase S8/S53 domain"/>
    <property type="match status" value="1"/>
</dbReference>
<dbReference type="GO" id="GO:0006508">
    <property type="term" value="P:proteolysis"/>
    <property type="evidence" value="ECO:0007669"/>
    <property type="project" value="InterPro"/>
</dbReference>
<evidence type="ECO:0000256" key="3">
    <source>
        <dbReference type="ARBA" id="ARBA00022729"/>
    </source>
</evidence>
<reference evidence="6" key="1">
    <citation type="submission" date="2016-06" db="EMBL/GenBank/DDBJ databases">
        <title>Parallel loss of symbiosis genes in relatives of nitrogen-fixing non-legume Parasponia.</title>
        <authorList>
            <person name="Van Velzen R."/>
            <person name="Holmer R."/>
            <person name="Bu F."/>
            <person name="Rutten L."/>
            <person name="Van Zeijl A."/>
            <person name="Liu W."/>
            <person name="Santuari L."/>
            <person name="Cao Q."/>
            <person name="Sharma T."/>
            <person name="Shen D."/>
            <person name="Roswanjaya Y."/>
            <person name="Wardhani T."/>
            <person name="Kalhor M.S."/>
            <person name="Jansen J."/>
            <person name="Van den Hoogen J."/>
            <person name="Gungor B."/>
            <person name="Hartog M."/>
            <person name="Hontelez J."/>
            <person name="Verver J."/>
            <person name="Yang W.-C."/>
            <person name="Schijlen E."/>
            <person name="Repin R."/>
            <person name="Schilthuizen M."/>
            <person name="Schranz E."/>
            <person name="Heidstra R."/>
            <person name="Miyata K."/>
            <person name="Fedorova E."/>
            <person name="Kohlen W."/>
            <person name="Bisseling T."/>
            <person name="Smit S."/>
            <person name="Geurts R."/>
        </authorList>
    </citation>
    <scope>NUCLEOTIDE SEQUENCE [LARGE SCALE GENOMIC DNA]</scope>
    <source>
        <strain evidence="6">cv. RG33-2</strain>
    </source>
</reference>
<dbReference type="InterPro" id="IPR036852">
    <property type="entry name" value="Peptidase_S8/S53_dom_sf"/>
</dbReference>
<proteinExistence type="inferred from homology"/>
<keyword evidence="3 4" id="KW-0732">Signal</keyword>
<evidence type="ECO:0000256" key="4">
    <source>
        <dbReference type="SAM" id="SignalP"/>
    </source>
</evidence>
<sequence length="203" mass="22487">MLSFLLTLFGTWHAMESGLNQRALETKGWVLSQRSGREYVSAISKMMECMEGAEADRSKLLQQRLYCVSKYSQLLLPVRNSIVFFARDYVGHGTHTLSTARGSFVLLGNGNGTARGWPPANDNECFDADIMAAFQAAIKDGVDVLLVSVGDDPSEFFKDRISIKAFHAVKNHEFTDYVALGNRKHLKGASLSSTGLPSQNFYH</sequence>
<dbReference type="PANTHER" id="PTHR10795">
    <property type="entry name" value="PROPROTEIN CONVERTASE SUBTILISIN/KEXIN"/>
    <property type="match status" value="1"/>
</dbReference>